<dbReference type="PANTHER" id="PTHR43658:SF8">
    <property type="entry name" value="17-BETA-HYDROXYSTEROID DEHYDROGENASE 14-RELATED"/>
    <property type="match status" value="1"/>
</dbReference>
<name>A0A3N1HQP8_9ACTN</name>
<comment type="caution">
    <text evidence="5">The sequence shown here is derived from an EMBL/GenBank/DDBJ whole genome shotgun (WGS) entry which is preliminary data.</text>
</comment>
<dbReference type="Gene3D" id="3.40.50.720">
    <property type="entry name" value="NAD(P)-binding Rossmann-like Domain"/>
    <property type="match status" value="1"/>
</dbReference>
<sequence>MNVEGTVALVTGGASGLGLATTRALVDAGARVVVVDLPGQAAAVADLGPSVTFAAADVTDEEQVAAAVAVATDLGPLRAVVLCAGVAPAARVVGRDGPHPLDLFERTVRVNLLGTFAVLRLAATAMAATAPVDGERGVVVMTSSVAAFDGQVGQAAYAASKGAVAAMTLPVARELAAHAVRVVSVAPGVFETPLVAGLRDDVRASLGSQVPHPSRLGRPEEFAALVLHVVANPYLNGEVVRLDGALRMGAS</sequence>
<evidence type="ECO:0000313" key="5">
    <source>
        <dbReference type="EMBL" id="ROP44712.1"/>
    </source>
</evidence>
<evidence type="ECO:0000313" key="6">
    <source>
        <dbReference type="Proteomes" id="UP000276232"/>
    </source>
</evidence>
<keyword evidence="6" id="KW-1185">Reference proteome</keyword>
<dbReference type="OrthoDB" id="9795647at2"/>
<dbReference type="InterPro" id="IPR002347">
    <property type="entry name" value="SDR_fam"/>
</dbReference>
<dbReference type="InterPro" id="IPR036291">
    <property type="entry name" value="NAD(P)-bd_dom_sf"/>
</dbReference>
<dbReference type="PROSITE" id="PS00061">
    <property type="entry name" value="ADH_SHORT"/>
    <property type="match status" value="1"/>
</dbReference>
<dbReference type="InterPro" id="IPR057326">
    <property type="entry name" value="KR_dom"/>
</dbReference>
<dbReference type="SUPFAM" id="SSF51735">
    <property type="entry name" value="NAD(P)-binding Rossmann-fold domains"/>
    <property type="match status" value="1"/>
</dbReference>
<dbReference type="SMART" id="SM00822">
    <property type="entry name" value="PKS_KR"/>
    <property type="match status" value="1"/>
</dbReference>
<dbReference type="EMBL" id="RJKN01000002">
    <property type="protein sequence ID" value="ROP44712.1"/>
    <property type="molecule type" value="Genomic_DNA"/>
</dbReference>
<dbReference type="PANTHER" id="PTHR43658">
    <property type="entry name" value="SHORT-CHAIN DEHYDROGENASE/REDUCTASE"/>
    <property type="match status" value="1"/>
</dbReference>
<evidence type="ECO:0000256" key="1">
    <source>
        <dbReference type="ARBA" id="ARBA00006484"/>
    </source>
</evidence>
<feature type="domain" description="Ketoreductase" evidence="4">
    <location>
        <begin position="6"/>
        <end position="193"/>
    </location>
</feature>
<dbReference type="Pfam" id="PF00106">
    <property type="entry name" value="adh_short"/>
    <property type="match status" value="1"/>
</dbReference>
<dbReference type="AlphaFoldDB" id="A0A3N1HQP8"/>
<accession>A0A3N1HQP8</accession>
<evidence type="ECO:0000259" key="4">
    <source>
        <dbReference type="SMART" id="SM00822"/>
    </source>
</evidence>
<dbReference type="RefSeq" id="WP_123378961.1">
    <property type="nucleotide sequence ID" value="NZ_RJKN01000002.1"/>
</dbReference>
<dbReference type="Proteomes" id="UP000276232">
    <property type="component" value="Unassembled WGS sequence"/>
</dbReference>
<organism evidence="5 6">
    <name type="scientific">Pseudokineococcus lusitanus</name>
    <dbReference type="NCBI Taxonomy" id="763993"/>
    <lineage>
        <taxon>Bacteria</taxon>
        <taxon>Bacillati</taxon>
        <taxon>Actinomycetota</taxon>
        <taxon>Actinomycetes</taxon>
        <taxon>Kineosporiales</taxon>
        <taxon>Kineosporiaceae</taxon>
        <taxon>Pseudokineococcus</taxon>
    </lineage>
</organism>
<dbReference type="FunCoup" id="A0A3N1HQP8">
    <property type="interactions" value="172"/>
</dbReference>
<dbReference type="GO" id="GO:0016491">
    <property type="term" value="F:oxidoreductase activity"/>
    <property type="evidence" value="ECO:0007669"/>
    <property type="project" value="UniProtKB-KW"/>
</dbReference>
<dbReference type="InParanoid" id="A0A3N1HQP8"/>
<evidence type="ECO:0000256" key="3">
    <source>
        <dbReference type="RuleBase" id="RU000363"/>
    </source>
</evidence>
<protein>
    <submittedName>
        <fullName evidence="5">NAD(P)-dependent dehydrogenase (Short-subunit alcohol dehydrogenase family)</fullName>
    </submittedName>
</protein>
<dbReference type="PRINTS" id="PR00081">
    <property type="entry name" value="GDHRDH"/>
</dbReference>
<gene>
    <name evidence="5" type="ORF">EDC03_0838</name>
</gene>
<keyword evidence="2" id="KW-0560">Oxidoreductase</keyword>
<comment type="similarity">
    <text evidence="1 3">Belongs to the short-chain dehydrogenases/reductases (SDR) family.</text>
</comment>
<reference evidence="5 6" key="1">
    <citation type="journal article" date="2015" name="Stand. Genomic Sci.">
        <title>Genomic Encyclopedia of Bacterial and Archaeal Type Strains, Phase III: the genomes of soil and plant-associated and newly described type strains.</title>
        <authorList>
            <person name="Whitman W.B."/>
            <person name="Woyke T."/>
            <person name="Klenk H.P."/>
            <person name="Zhou Y."/>
            <person name="Lilburn T.G."/>
            <person name="Beck B.J."/>
            <person name="De Vos P."/>
            <person name="Vandamme P."/>
            <person name="Eisen J.A."/>
            <person name="Garrity G."/>
            <person name="Hugenholtz P."/>
            <person name="Kyrpides N.C."/>
        </authorList>
    </citation>
    <scope>NUCLEOTIDE SEQUENCE [LARGE SCALE GENOMIC DNA]</scope>
    <source>
        <strain evidence="5 6">CECT 7306</strain>
    </source>
</reference>
<proteinExistence type="inferred from homology"/>
<dbReference type="PRINTS" id="PR00080">
    <property type="entry name" value="SDRFAMILY"/>
</dbReference>
<dbReference type="InterPro" id="IPR020904">
    <property type="entry name" value="Sc_DH/Rdtase_CS"/>
</dbReference>
<evidence type="ECO:0000256" key="2">
    <source>
        <dbReference type="ARBA" id="ARBA00023002"/>
    </source>
</evidence>